<evidence type="ECO:0000256" key="8">
    <source>
        <dbReference type="ARBA" id="ARBA00023118"/>
    </source>
</evidence>
<dbReference type="PANTHER" id="PTHR34405:SF1">
    <property type="entry name" value="CRISPR-ASSOCIATED ENDORIBONUCLEASE CAS2"/>
    <property type="match status" value="1"/>
</dbReference>
<dbReference type="SUPFAM" id="SSF143430">
    <property type="entry name" value="TTP0101/SSO1404-like"/>
    <property type="match status" value="1"/>
</dbReference>
<comment type="function">
    <text evidence="9">CRISPR (clustered regularly interspaced short palindromic repeat), is an adaptive immune system that provides protection against mobile genetic elements (viruses, transposable elements and conjugative plasmids). CRISPR clusters contain sequences complementary to antecedent mobile elements and target invading nucleic acids. CRISPR clusters are transcribed and processed into CRISPR RNA (crRNA). Functions as a ssRNA-specific endoribonuclease. Involved in the integration of spacer DNA into the CRISPR cassette.</text>
</comment>
<protein>
    <recommendedName>
        <fullName evidence="9">CRISPR-associated endoribonuclease Cas2</fullName>
        <ecNumber evidence="9">3.1.-.-</ecNumber>
    </recommendedName>
</protein>
<evidence type="ECO:0000313" key="10">
    <source>
        <dbReference type="EMBL" id="GAV23306.1"/>
    </source>
</evidence>
<dbReference type="GO" id="GO:0004521">
    <property type="term" value="F:RNA endonuclease activity"/>
    <property type="evidence" value="ECO:0007669"/>
    <property type="project" value="InterPro"/>
</dbReference>
<keyword evidence="11" id="KW-1185">Reference proteome</keyword>
<evidence type="ECO:0000256" key="6">
    <source>
        <dbReference type="ARBA" id="ARBA00022801"/>
    </source>
</evidence>
<dbReference type="GO" id="GO:0046872">
    <property type="term" value="F:metal ion binding"/>
    <property type="evidence" value="ECO:0007669"/>
    <property type="project" value="UniProtKB-UniRule"/>
</dbReference>
<accession>A0A1L8CWK4</accession>
<dbReference type="EC" id="3.1.-.-" evidence="9"/>
<comment type="subunit">
    <text evidence="9">Homodimer, forms a heterotetramer with a Cas1 homodimer.</text>
</comment>
<dbReference type="Pfam" id="PF09827">
    <property type="entry name" value="CRISPR_Cas2"/>
    <property type="match status" value="1"/>
</dbReference>
<sequence>MKTTGDLGRGGKMYVIIVYDIGEKRVAKACKFLRKYLNWVQNSVFEGNLTESQFEKVKYGLKKLICEEEDAVLYYVFSTPKWVERGILGKEKNPISDFL</sequence>
<keyword evidence="8 9" id="KW-0051">Antiviral defense</keyword>
<keyword evidence="3 9" id="KW-0540">Nuclease</keyword>
<dbReference type="Gene3D" id="3.30.70.240">
    <property type="match status" value="1"/>
</dbReference>
<evidence type="ECO:0000256" key="3">
    <source>
        <dbReference type="ARBA" id="ARBA00022722"/>
    </source>
</evidence>
<dbReference type="GO" id="GO:0051607">
    <property type="term" value="P:defense response to virus"/>
    <property type="evidence" value="ECO:0007669"/>
    <property type="project" value="UniProtKB-UniRule"/>
</dbReference>
<reference evidence="11" key="1">
    <citation type="submission" date="2016-12" db="EMBL/GenBank/DDBJ databases">
        <title>Draft Genome Sequences od Carboxydothermus pertinax and islandicus, Hydrogenogenic Carboxydotrophic Bacteria.</title>
        <authorList>
            <person name="Fukuyama Y."/>
            <person name="Ohmae K."/>
            <person name="Yoneda Y."/>
            <person name="Yoshida T."/>
            <person name="Sako Y."/>
        </authorList>
    </citation>
    <scope>NUCLEOTIDE SEQUENCE [LARGE SCALE GENOMIC DNA]</scope>
    <source>
        <strain evidence="11">Ug1</strain>
    </source>
</reference>
<evidence type="ECO:0000256" key="4">
    <source>
        <dbReference type="ARBA" id="ARBA00022723"/>
    </source>
</evidence>
<evidence type="ECO:0000256" key="1">
    <source>
        <dbReference type="ARBA" id="ARBA00001946"/>
    </source>
</evidence>
<keyword evidence="7 9" id="KW-0460">Magnesium</keyword>
<proteinExistence type="inferred from homology"/>
<dbReference type="Proteomes" id="UP000187485">
    <property type="component" value="Unassembled WGS sequence"/>
</dbReference>
<comment type="cofactor">
    <cofactor evidence="1 9">
        <name>Mg(2+)</name>
        <dbReference type="ChEBI" id="CHEBI:18420"/>
    </cofactor>
</comment>
<dbReference type="CDD" id="cd09725">
    <property type="entry name" value="Cas2_I_II_III"/>
    <property type="match status" value="1"/>
</dbReference>
<dbReference type="GO" id="GO:0043571">
    <property type="term" value="P:maintenance of CRISPR repeat elements"/>
    <property type="evidence" value="ECO:0007669"/>
    <property type="project" value="UniProtKB-UniRule"/>
</dbReference>
<evidence type="ECO:0000256" key="7">
    <source>
        <dbReference type="ARBA" id="ARBA00022842"/>
    </source>
</evidence>
<comment type="caution">
    <text evidence="10">The sequence shown here is derived from an EMBL/GenBank/DDBJ whole genome shotgun (WGS) entry which is preliminary data.</text>
</comment>
<dbReference type="EMBL" id="BDJK01000041">
    <property type="protein sequence ID" value="GAV23306.1"/>
    <property type="molecule type" value="Genomic_DNA"/>
</dbReference>
<organism evidence="10 11">
    <name type="scientific">Carboxydothermus pertinax</name>
    <dbReference type="NCBI Taxonomy" id="870242"/>
    <lineage>
        <taxon>Bacteria</taxon>
        <taxon>Bacillati</taxon>
        <taxon>Bacillota</taxon>
        <taxon>Clostridia</taxon>
        <taxon>Thermoanaerobacterales</taxon>
        <taxon>Thermoanaerobacteraceae</taxon>
        <taxon>Carboxydothermus</taxon>
    </lineage>
</organism>
<feature type="binding site" evidence="9">
    <location>
        <position position="20"/>
    </location>
    <ligand>
        <name>Mg(2+)</name>
        <dbReference type="ChEBI" id="CHEBI:18420"/>
        <note>catalytic</note>
    </ligand>
</feature>
<dbReference type="PANTHER" id="PTHR34405">
    <property type="entry name" value="CRISPR-ASSOCIATED ENDORIBONUCLEASE CAS2"/>
    <property type="match status" value="1"/>
</dbReference>
<evidence type="ECO:0000256" key="2">
    <source>
        <dbReference type="ARBA" id="ARBA00009959"/>
    </source>
</evidence>
<name>A0A1L8CWK4_9THEO</name>
<keyword evidence="4 9" id="KW-0479">Metal-binding</keyword>
<dbReference type="GO" id="GO:0016787">
    <property type="term" value="F:hydrolase activity"/>
    <property type="evidence" value="ECO:0007669"/>
    <property type="project" value="UniProtKB-KW"/>
</dbReference>
<keyword evidence="6 9" id="KW-0378">Hydrolase</keyword>
<dbReference type="HAMAP" id="MF_01471">
    <property type="entry name" value="Cas2"/>
    <property type="match status" value="1"/>
</dbReference>
<gene>
    <name evidence="9" type="primary">cas2</name>
    <name evidence="10" type="ORF">cpu_18160</name>
</gene>
<keyword evidence="5 9" id="KW-0255">Endonuclease</keyword>
<evidence type="ECO:0000256" key="5">
    <source>
        <dbReference type="ARBA" id="ARBA00022759"/>
    </source>
</evidence>
<dbReference type="AlphaFoldDB" id="A0A1L8CWK4"/>
<comment type="similarity">
    <text evidence="2 9">Belongs to the CRISPR-associated endoribonuclease Cas2 protein family.</text>
</comment>
<dbReference type="InterPro" id="IPR019199">
    <property type="entry name" value="Virulence_VapD/CRISPR_Cas2"/>
</dbReference>
<dbReference type="InterPro" id="IPR021127">
    <property type="entry name" value="CRISPR_associated_Cas2"/>
</dbReference>
<dbReference type="NCBIfam" id="TIGR01573">
    <property type="entry name" value="cas2"/>
    <property type="match status" value="1"/>
</dbReference>
<evidence type="ECO:0000256" key="9">
    <source>
        <dbReference type="HAMAP-Rule" id="MF_01471"/>
    </source>
</evidence>
<dbReference type="STRING" id="870242.cpu_18160"/>
<evidence type="ECO:0000313" key="11">
    <source>
        <dbReference type="Proteomes" id="UP000187485"/>
    </source>
</evidence>